<protein>
    <submittedName>
        <fullName evidence="1">Uncharacterized protein</fullName>
    </submittedName>
</protein>
<evidence type="ECO:0000313" key="2">
    <source>
        <dbReference type="Proteomes" id="UP000186922"/>
    </source>
</evidence>
<proteinExistence type="predicted"/>
<comment type="caution">
    <text evidence="1">The sequence shown here is derived from an EMBL/GenBank/DDBJ whole genome shotgun (WGS) entry which is preliminary data.</text>
</comment>
<accession>A0A1D1UYQ4</accession>
<name>A0A1D1UYQ4_RAMVA</name>
<sequence length="139" mass="15708">MRQRYDRKIMPRDTSIISAEGPGLIWTPRTTHYLFGSSGVHRNRNWGCLSAPSVPYPSRTQQNLLAVSRDAGGQKHSALTDGYPARKRWLCQNSLRGRGCRLDHPPGRKITISPTEHQRQSKTLNDLQWCNPLTSPTST</sequence>
<keyword evidence="2" id="KW-1185">Reference proteome</keyword>
<gene>
    <name evidence="1" type="primary">RvY_04553-1</name>
    <name evidence="1" type="synonym">RvY_04553.1</name>
    <name evidence="1" type="ORF">RvY_04553</name>
</gene>
<dbReference type="AlphaFoldDB" id="A0A1D1UYQ4"/>
<dbReference type="EMBL" id="BDGG01000002">
    <property type="protein sequence ID" value="GAU92477.1"/>
    <property type="molecule type" value="Genomic_DNA"/>
</dbReference>
<dbReference type="Proteomes" id="UP000186922">
    <property type="component" value="Unassembled WGS sequence"/>
</dbReference>
<evidence type="ECO:0000313" key="1">
    <source>
        <dbReference type="EMBL" id="GAU92477.1"/>
    </source>
</evidence>
<organism evidence="1 2">
    <name type="scientific">Ramazzottius varieornatus</name>
    <name type="common">Water bear</name>
    <name type="synonym">Tardigrade</name>
    <dbReference type="NCBI Taxonomy" id="947166"/>
    <lineage>
        <taxon>Eukaryota</taxon>
        <taxon>Metazoa</taxon>
        <taxon>Ecdysozoa</taxon>
        <taxon>Tardigrada</taxon>
        <taxon>Eutardigrada</taxon>
        <taxon>Parachela</taxon>
        <taxon>Hypsibioidea</taxon>
        <taxon>Ramazzottiidae</taxon>
        <taxon>Ramazzottius</taxon>
    </lineage>
</organism>
<reference evidence="1 2" key="1">
    <citation type="journal article" date="2016" name="Nat. Commun.">
        <title>Extremotolerant tardigrade genome and improved radiotolerance of human cultured cells by tardigrade-unique protein.</title>
        <authorList>
            <person name="Hashimoto T."/>
            <person name="Horikawa D.D."/>
            <person name="Saito Y."/>
            <person name="Kuwahara H."/>
            <person name="Kozuka-Hata H."/>
            <person name="Shin-I T."/>
            <person name="Minakuchi Y."/>
            <person name="Ohishi K."/>
            <person name="Motoyama A."/>
            <person name="Aizu T."/>
            <person name="Enomoto A."/>
            <person name="Kondo K."/>
            <person name="Tanaka S."/>
            <person name="Hara Y."/>
            <person name="Koshikawa S."/>
            <person name="Sagara H."/>
            <person name="Miura T."/>
            <person name="Yokobori S."/>
            <person name="Miyagawa K."/>
            <person name="Suzuki Y."/>
            <person name="Kubo T."/>
            <person name="Oyama M."/>
            <person name="Kohara Y."/>
            <person name="Fujiyama A."/>
            <person name="Arakawa K."/>
            <person name="Katayama T."/>
            <person name="Toyoda A."/>
            <person name="Kunieda T."/>
        </authorList>
    </citation>
    <scope>NUCLEOTIDE SEQUENCE [LARGE SCALE GENOMIC DNA]</scope>
    <source>
        <strain evidence="1 2">YOKOZUNA-1</strain>
    </source>
</reference>